<feature type="region of interest" description="Disordered" evidence="7">
    <location>
        <begin position="1005"/>
        <end position="1061"/>
    </location>
</feature>
<evidence type="ECO:0000256" key="6">
    <source>
        <dbReference type="ARBA" id="ARBA00049349"/>
    </source>
</evidence>
<feature type="compositionally biased region" description="Polar residues" evidence="7">
    <location>
        <begin position="1136"/>
        <end position="1147"/>
    </location>
</feature>
<dbReference type="EMBL" id="JASNWA010000009">
    <property type="protein sequence ID" value="KAK3169933.1"/>
    <property type="molecule type" value="Genomic_DNA"/>
</dbReference>
<feature type="compositionally biased region" description="Basic residues" evidence="7">
    <location>
        <begin position="210"/>
        <end position="220"/>
    </location>
</feature>
<dbReference type="GO" id="GO:0008270">
    <property type="term" value="F:zinc ion binding"/>
    <property type="evidence" value="ECO:0007669"/>
    <property type="project" value="UniProtKB-KW"/>
</dbReference>
<dbReference type="PROSITE" id="PS51184">
    <property type="entry name" value="JMJC"/>
    <property type="match status" value="1"/>
</dbReference>
<feature type="compositionally biased region" description="Polar residues" evidence="7">
    <location>
        <begin position="1304"/>
        <end position="1314"/>
    </location>
</feature>
<dbReference type="GO" id="GO:0010468">
    <property type="term" value="P:regulation of gene expression"/>
    <property type="evidence" value="ECO:0007669"/>
    <property type="project" value="TreeGrafter"/>
</dbReference>
<sequence>MAAAVMSPPSEVGEVKMEIDQQNDKPALTPPTSENTDKKEDDSDSELSDLEPEEPEPAMEPKGEPIEEEEIIPDHYYEGGKVPVFKPTMAQFRSFPEFIKKIDKYGMKSGIVKVVPPREWRNSLPALDEQVKTIKVKNPITQEFHGTHGTYTQANIEKQRSYNLPQWKDLSEESSHQPPAKRGERRRNQEKPTRAPSTRTRNTPGTSGGSKKKGPGRPRVRPLSATVQDHEEGTEEGTEGSRAQTPLTPISPPLKPAKLKKEQVSGDEAPKPKGRQPRSDQAKSVSSRRQHNRRDQAEVVDEETFKDFDYRIHNQDEWTTERVQELETAYWKSLNFSNPMYGADMPGSLFDDTTKEWNVAKLENLLDVLGQNVPGVNTAYLYLGMWKASFAWHLEDVDLYSINYIHFGAPKQWYSISQEDARRFEAAMRTIWPNDAKNCDQFLRHKTYLISPSLLQSQFNIRVNRLVHNEGEFVITFPYGYHSGYNLGYNCAESVNFATDAWLEYGKVARKCNCEADSVWVDVREIERKLRGEPTPEYYEETDDDEDEDEGDEPSNLPTPPGSVKGKTKRSHKRKRDPNEKDTKPKVKKLRIKLKAPAYEPCILCPNDSKYEELLPTDNGLQAHRRCAIYTPETYVVEENGIETIVNIAGIDKARLELKCNYCRNKKGSVFQCSQKKCTRAYHATCAAQAGVLVDRGVIPVYGEDGTEYTDIGNDFRCRIHRGRRGKYVDSAVLEEIPLIRKTAAKLPIGEVVQMQYLQGDIFAGVVLENRKSEETLLIEVLPKGDEVEVEYKWLLVFDPVNSQRPIPSENAKPWPAELARMSRTTGQDPAINEGPKPKELFCDSTSFRWEEFDTCKAFHNPQQAKVDLSKPKKLWFYLGKYSTEAKAQYTGDLAVRKNDISANFLETVRIASITAAPPPVQRRSYPASHPFNQNAINAAGANHATQQAKAQTNAYTHSSPMKERPYHGKYAINDRDRVLMDYQYKPRVPPINVDPLALKNQRQFQHEASMPSYQPRYQNSQGTSQQYQSYRAPQAQMGPSASTANTMYGKPPMPQQYQGTPEYKVSDLKLYQTCNVPTNLLQRPQSSHQQPQSQLQQHPSYGSQQQQAPKSESYQRPQAPVANMMAPSRQPGYPSATSQNPFSRPSSAERPRVTDCLPQAMKETSKPEMKQVSYLKVKSEYAYLHDAEKLRPRVYQSPYAPEEGFTDAYLPVPVAAPKMRPRGPSISEDFLMKRSSSQQERVNQQLTHDRAKAQEEAQTLAREHAQQLAQHSHSQSQSRAHSRSNSLQQQYHHPQPQHLPLSAIQQPQPSYRTHSPPHYHNPHSSANSFQHYNHYSPSYATSALLHHTAPTHQYQSLQNYQQSAHQTYRSPSPANSSHFFSNQNLVTPGGLQFQSPQDFQLQMQREAQHSQHGGFDSFFKGTQSAAHAHTEQSGGHSWGSYSSGGSGGQGSPLKYEMNGSGGEMLPQMREGGRF</sequence>
<feature type="compositionally biased region" description="Low complexity" evidence="7">
    <location>
        <begin position="1083"/>
        <end position="1108"/>
    </location>
</feature>
<comment type="caution">
    <text evidence="11">The sequence shown here is derived from an EMBL/GenBank/DDBJ whole genome shotgun (WGS) entry which is preliminary data.</text>
</comment>
<feature type="region of interest" description="Disordered" evidence="7">
    <location>
        <begin position="1234"/>
        <end position="1334"/>
    </location>
</feature>
<feature type="compositionally biased region" description="Low complexity" evidence="7">
    <location>
        <begin position="1267"/>
        <end position="1302"/>
    </location>
</feature>
<feature type="region of interest" description="Disordered" evidence="7">
    <location>
        <begin position="1405"/>
        <end position="1475"/>
    </location>
</feature>
<evidence type="ECO:0000313" key="11">
    <source>
        <dbReference type="EMBL" id="KAK3169933.1"/>
    </source>
</evidence>
<evidence type="ECO:0000259" key="9">
    <source>
        <dbReference type="PROSITE" id="PS51184"/>
    </source>
</evidence>
<dbReference type="InterPro" id="IPR055500">
    <property type="entry name" value="DUF7072"/>
</dbReference>
<dbReference type="Gene3D" id="2.60.120.650">
    <property type="entry name" value="Cupin"/>
    <property type="match status" value="2"/>
</dbReference>
<organism evidence="11 12">
    <name type="scientific">Lepraria neglecta</name>
    <dbReference type="NCBI Taxonomy" id="209136"/>
    <lineage>
        <taxon>Eukaryota</taxon>
        <taxon>Fungi</taxon>
        <taxon>Dikarya</taxon>
        <taxon>Ascomycota</taxon>
        <taxon>Pezizomycotina</taxon>
        <taxon>Lecanoromycetes</taxon>
        <taxon>OSLEUM clade</taxon>
        <taxon>Lecanoromycetidae</taxon>
        <taxon>Lecanorales</taxon>
        <taxon>Lecanorineae</taxon>
        <taxon>Stereocaulaceae</taxon>
        <taxon>Lepraria</taxon>
    </lineage>
</organism>
<feature type="region of interest" description="Disordered" evidence="7">
    <location>
        <begin position="532"/>
        <end position="587"/>
    </location>
</feature>
<dbReference type="GO" id="GO:0005634">
    <property type="term" value="C:nucleus"/>
    <property type="evidence" value="ECO:0007669"/>
    <property type="project" value="TreeGrafter"/>
</dbReference>
<keyword evidence="12" id="KW-1185">Reference proteome</keyword>
<dbReference type="InterPro" id="IPR034732">
    <property type="entry name" value="EPHD"/>
</dbReference>
<dbReference type="SMART" id="SM00558">
    <property type="entry name" value="JmjC"/>
    <property type="match status" value="1"/>
</dbReference>
<feature type="compositionally biased region" description="Basic residues" evidence="7">
    <location>
        <begin position="566"/>
        <end position="576"/>
    </location>
</feature>
<feature type="compositionally biased region" description="Basic and acidic residues" evidence="7">
    <location>
        <begin position="13"/>
        <end position="23"/>
    </location>
</feature>
<dbReference type="InterPro" id="IPR003347">
    <property type="entry name" value="JmjC_dom"/>
</dbReference>
<dbReference type="PROSITE" id="PS51183">
    <property type="entry name" value="JMJN"/>
    <property type="match status" value="1"/>
</dbReference>
<protein>
    <recommendedName>
        <fullName evidence="2">[histone H3]-trimethyl-L-lysine(9) demethylase</fullName>
        <ecNumber evidence="2">1.14.11.66</ecNumber>
    </recommendedName>
</protein>
<feature type="compositionally biased region" description="Polar residues" evidence="7">
    <location>
        <begin position="1235"/>
        <end position="1247"/>
    </location>
</feature>
<dbReference type="Proteomes" id="UP001276659">
    <property type="component" value="Unassembled WGS sequence"/>
</dbReference>
<feature type="compositionally biased region" description="Polar residues" evidence="7">
    <location>
        <begin position="1012"/>
        <end position="1047"/>
    </location>
</feature>
<proteinExistence type="inferred from homology"/>
<evidence type="ECO:0000313" key="12">
    <source>
        <dbReference type="Proteomes" id="UP001276659"/>
    </source>
</evidence>
<evidence type="ECO:0000259" key="10">
    <source>
        <dbReference type="PROSITE" id="PS51805"/>
    </source>
</evidence>
<evidence type="ECO:0000256" key="2">
    <source>
        <dbReference type="ARBA" id="ARBA00012900"/>
    </source>
</evidence>
<evidence type="ECO:0000256" key="3">
    <source>
        <dbReference type="ARBA" id="ARBA00022723"/>
    </source>
</evidence>
<dbReference type="SMART" id="SM00545">
    <property type="entry name" value="JmjN"/>
    <property type="match status" value="1"/>
</dbReference>
<feature type="domain" description="JmjC" evidence="9">
    <location>
        <begin position="351"/>
        <end position="514"/>
    </location>
</feature>
<dbReference type="FunFam" id="2.60.120.650:FF:000024">
    <property type="entry name" value="Putative jumonji family transcription factor"/>
    <property type="match status" value="1"/>
</dbReference>
<dbReference type="CDD" id="cd15571">
    <property type="entry name" value="ePHD"/>
    <property type="match status" value="1"/>
</dbReference>
<dbReference type="PROSITE" id="PS51805">
    <property type="entry name" value="EPHD"/>
    <property type="match status" value="1"/>
</dbReference>
<dbReference type="GO" id="GO:0140684">
    <property type="term" value="F:histone H3K9me2/H3K9me3 demethylase activity"/>
    <property type="evidence" value="ECO:0007669"/>
    <property type="project" value="UniProtKB-EC"/>
</dbReference>
<dbReference type="EC" id="1.14.11.66" evidence="2"/>
<keyword evidence="5" id="KW-0862">Zinc</keyword>
<feature type="region of interest" description="Disordered" evidence="7">
    <location>
        <begin position="1357"/>
        <end position="1383"/>
    </location>
</feature>
<feature type="compositionally biased region" description="Basic and acidic residues" evidence="7">
    <location>
        <begin position="1248"/>
        <end position="1266"/>
    </location>
</feature>
<feature type="region of interest" description="Disordered" evidence="7">
    <location>
        <begin position="1083"/>
        <end position="1154"/>
    </location>
</feature>
<dbReference type="Pfam" id="PF02375">
    <property type="entry name" value="JmjN"/>
    <property type="match status" value="1"/>
</dbReference>
<gene>
    <name evidence="11" type="ORF">OEA41_009317</name>
</gene>
<keyword evidence="3" id="KW-0479">Metal-binding</keyword>
<feature type="compositionally biased region" description="Acidic residues" evidence="7">
    <location>
        <begin position="42"/>
        <end position="57"/>
    </location>
</feature>
<name>A0AAE0DK31_9LECA</name>
<feature type="compositionally biased region" description="Polar residues" evidence="7">
    <location>
        <begin position="149"/>
        <end position="164"/>
    </location>
</feature>
<dbReference type="SMART" id="SM00249">
    <property type="entry name" value="PHD"/>
    <property type="match status" value="1"/>
</dbReference>
<evidence type="ECO:0000256" key="5">
    <source>
        <dbReference type="ARBA" id="ARBA00022833"/>
    </source>
</evidence>
<dbReference type="InterPro" id="IPR003349">
    <property type="entry name" value="JmjN"/>
</dbReference>
<feature type="compositionally biased region" description="Acidic residues" evidence="7">
    <location>
        <begin position="538"/>
        <end position="553"/>
    </location>
</feature>
<keyword evidence="4" id="KW-0863">Zinc-finger</keyword>
<dbReference type="Pfam" id="PF13832">
    <property type="entry name" value="zf-HC5HC2H_2"/>
    <property type="match status" value="1"/>
</dbReference>
<accession>A0AAE0DK31</accession>
<evidence type="ECO:0000256" key="1">
    <source>
        <dbReference type="ARBA" id="ARBA00009711"/>
    </source>
</evidence>
<comment type="similarity">
    <text evidence="1">Belongs to the JHDM3 histone demethylase family.</text>
</comment>
<feature type="compositionally biased region" description="Basic and acidic residues" evidence="7">
    <location>
        <begin position="259"/>
        <end position="281"/>
    </location>
</feature>
<dbReference type="Pfam" id="PF23258">
    <property type="entry name" value="DUF7072"/>
    <property type="match status" value="1"/>
</dbReference>
<comment type="catalytic activity">
    <reaction evidence="6">
        <text>N(6),N(6),N(6)-trimethyl-L-lysyl(9)-[histone H3] + 2 2-oxoglutarate + 2 O2 = N(6)-methyl-L-lysyl(9)-[histone H3] + 2 formaldehyde + 2 succinate + 2 CO2</text>
        <dbReference type="Rhea" id="RHEA:60200"/>
        <dbReference type="Rhea" id="RHEA-COMP:15538"/>
        <dbReference type="Rhea" id="RHEA-COMP:15542"/>
        <dbReference type="ChEBI" id="CHEBI:15379"/>
        <dbReference type="ChEBI" id="CHEBI:16526"/>
        <dbReference type="ChEBI" id="CHEBI:16810"/>
        <dbReference type="ChEBI" id="CHEBI:16842"/>
        <dbReference type="ChEBI" id="CHEBI:30031"/>
        <dbReference type="ChEBI" id="CHEBI:61929"/>
        <dbReference type="ChEBI" id="CHEBI:61961"/>
        <dbReference type="EC" id="1.14.11.66"/>
    </reaction>
</comment>
<dbReference type="GO" id="GO:0000785">
    <property type="term" value="C:chromatin"/>
    <property type="evidence" value="ECO:0007669"/>
    <property type="project" value="TreeGrafter"/>
</dbReference>
<dbReference type="Pfam" id="PF02373">
    <property type="entry name" value="JmjC"/>
    <property type="match status" value="1"/>
</dbReference>
<evidence type="ECO:0000256" key="4">
    <source>
        <dbReference type="ARBA" id="ARBA00022771"/>
    </source>
</evidence>
<feature type="region of interest" description="Disordered" evidence="7">
    <location>
        <begin position="1"/>
        <end position="74"/>
    </location>
</feature>
<dbReference type="PANTHER" id="PTHR10694:SF7">
    <property type="entry name" value="[HISTONE H3]-TRIMETHYL-L-LYSINE(9) DEMETHYLASE"/>
    <property type="match status" value="1"/>
</dbReference>
<dbReference type="SUPFAM" id="SSF51197">
    <property type="entry name" value="Clavaminate synthase-like"/>
    <property type="match status" value="1"/>
</dbReference>
<dbReference type="InterPro" id="IPR001965">
    <property type="entry name" value="Znf_PHD"/>
</dbReference>
<feature type="domain" description="JmjN" evidence="8">
    <location>
        <begin position="82"/>
        <end position="123"/>
    </location>
</feature>
<feature type="region of interest" description="Disordered" evidence="7">
    <location>
        <begin position="139"/>
        <end position="299"/>
    </location>
</feature>
<feature type="domain" description="PHD-type" evidence="10">
    <location>
        <begin position="599"/>
        <end position="722"/>
    </location>
</feature>
<evidence type="ECO:0000259" key="8">
    <source>
        <dbReference type="PROSITE" id="PS51183"/>
    </source>
</evidence>
<dbReference type="InterPro" id="IPR013083">
    <property type="entry name" value="Znf_RING/FYVE/PHD"/>
</dbReference>
<evidence type="ECO:0000256" key="7">
    <source>
        <dbReference type="SAM" id="MobiDB-lite"/>
    </source>
</evidence>
<reference evidence="11" key="1">
    <citation type="submission" date="2022-11" db="EMBL/GenBank/DDBJ databases">
        <title>Chromosomal genome sequence assembly and mating type (MAT) locus characterization of the leprose asexual lichenized fungus Lepraria neglecta (Nyl.) Erichsen.</title>
        <authorList>
            <person name="Allen J.L."/>
            <person name="Pfeffer B."/>
        </authorList>
    </citation>
    <scope>NUCLEOTIDE SEQUENCE</scope>
    <source>
        <strain evidence="11">Allen 5258</strain>
    </source>
</reference>
<dbReference type="PANTHER" id="PTHR10694">
    <property type="entry name" value="LYSINE-SPECIFIC DEMETHYLASE"/>
    <property type="match status" value="1"/>
</dbReference>
<dbReference type="GO" id="GO:0051864">
    <property type="term" value="F:histone H3K36 demethylase activity"/>
    <property type="evidence" value="ECO:0007669"/>
    <property type="project" value="TreeGrafter"/>
</dbReference>
<dbReference type="Gene3D" id="3.30.40.10">
    <property type="entry name" value="Zinc/RING finger domain, C3HC4 (zinc finger)"/>
    <property type="match status" value="1"/>
</dbReference>